<sequence>MAPKYAAAAMCALTAYFAYHAFAGEQGLGHWSDMQSRLSDKRQELAEIQAANDQLRGDIARLTPGTVDPDLVEELARDDLGYVYPDEIVVMTEPSGTAF</sequence>
<feature type="signal peptide" evidence="1">
    <location>
        <begin position="1"/>
        <end position="23"/>
    </location>
</feature>
<evidence type="ECO:0000256" key="1">
    <source>
        <dbReference type="SAM" id="SignalP"/>
    </source>
</evidence>
<dbReference type="RefSeq" id="WP_119376649.1">
    <property type="nucleotide sequence ID" value="NZ_QWFX01000013.1"/>
</dbReference>
<organism evidence="2 3">
    <name type="scientific">Henriciella mobilis</name>
    <dbReference type="NCBI Taxonomy" id="2305467"/>
    <lineage>
        <taxon>Bacteria</taxon>
        <taxon>Pseudomonadati</taxon>
        <taxon>Pseudomonadota</taxon>
        <taxon>Alphaproteobacteria</taxon>
        <taxon>Hyphomonadales</taxon>
        <taxon>Hyphomonadaceae</taxon>
        <taxon>Henriciella</taxon>
    </lineage>
</organism>
<feature type="chain" id="PRO_5017404609" evidence="1">
    <location>
        <begin position="24"/>
        <end position="99"/>
    </location>
</feature>
<reference evidence="2 3" key="1">
    <citation type="submission" date="2018-08" db="EMBL/GenBank/DDBJ databases">
        <title>Henriciella mobilis sp. nov., isolated from seawater.</title>
        <authorList>
            <person name="Cheng H."/>
            <person name="Wu Y.-H."/>
            <person name="Xu X.-W."/>
            <person name="Guo L.-L."/>
        </authorList>
    </citation>
    <scope>NUCLEOTIDE SEQUENCE [LARGE SCALE GENOMIC DNA]</scope>
    <source>
        <strain evidence="2 3">JN25</strain>
    </source>
</reference>
<dbReference type="Pfam" id="PF04977">
    <property type="entry name" value="DivIC"/>
    <property type="match status" value="1"/>
</dbReference>
<evidence type="ECO:0000313" key="2">
    <source>
        <dbReference type="EMBL" id="RIJ28114.1"/>
    </source>
</evidence>
<dbReference type="Proteomes" id="UP000266385">
    <property type="component" value="Unassembled WGS sequence"/>
</dbReference>
<accession>A0A399RBU3</accession>
<keyword evidence="1" id="KW-0732">Signal</keyword>
<gene>
    <name evidence="2" type="ORF">D1223_11915</name>
</gene>
<dbReference type="EMBL" id="QWFX01000013">
    <property type="protein sequence ID" value="RIJ28114.1"/>
    <property type="molecule type" value="Genomic_DNA"/>
</dbReference>
<keyword evidence="3" id="KW-1185">Reference proteome</keyword>
<dbReference type="InterPro" id="IPR007060">
    <property type="entry name" value="FtsL/DivIC"/>
</dbReference>
<proteinExistence type="predicted"/>
<dbReference type="OrthoDB" id="9815600at2"/>
<protein>
    <submittedName>
        <fullName evidence="2">Septum formation initiator family protein</fullName>
    </submittedName>
</protein>
<name>A0A399RBU3_9PROT</name>
<evidence type="ECO:0000313" key="3">
    <source>
        <dbReference type="Proteomes" id="UP000266385"/>
    </source>
</evidence>
<dbReference type="AlphaFoldDB" id="A0A399RBU3"/>
<comment type="caution">
    <text evidence="2">The sequence shown here is derived from an EMBL/GenBank/DDBJ whole genome shotgun (WGS) entry which is preliminary data.</text>
</comment>